<evidence type="ECO:0000256" key="1">
    <source>
        <dbReference type="SAM" id="Phobius"/>
    </source>
</evidence>
<accession>A0A6N4TH91</accession>
<feature type="transmembrane region" description="Helical" evidence="1">
    <location>
        <begin position="37"/>
        <end position="60"/>
    </location>
</feature>
<keyword evidence="3" id="KW-1185">Reference proteome</keyword>
<evidence type="ECO:0000313" key="3">
    <source>
        <dbReference type="Proteomes" id="UP000464754"/>
    </source>
</evidence>
<dbReference type="RefSeq" id="WP_163051377.1">
    <property type="nucleotide sequence ID" value="NZ_AP019695.1"/>
</dbReference>
<protein>
    <submittedName>
        <fullName evidence="2">Uncharacterized protein</fullName>
    </submittedName>
</protein>
<sequence length="113" mass="12547">MPFIKLFITIVLCMFSILILAYVGVKHRTKDTLQMSMLLSIYLSCICAIIATAFMIFIVAEVMYEMYQAKGISYYQCLEAIGGVSSILAGIFGVGIYGILKGGIVKNDKKEQR</sequence>
<dbReference type="AlphaFoldDB" id="A0A6N4TH91"/>
<keyword evidence="1" id="KW-0472">Membrane</keyword>
<dbReference type="KEGG" id="aarg:Aargi30884_03650"/>
<proteinExistence type="predicted"/>
<keyword evidence="1" id="KW-0812">Transmembrane</keyword>
<dbReference type="EMBL" id="AP019695">
    <property type="protein sequence ID" value="BBK21462.1"/>
    <property type="molecule type" value="Genomic_DNA"/>
</dbReference>
<reference evidence="3" key="1">
    <citation type="submission" date="2019-05" db="EMBL/GenBank/DDBJ databases">
        <title>Complete genome sequencing of Absiella argi strain JCM 30884.</title>
        <authorList>
            <person name="Sakamoto M."/>
            <person name="Murakami T."/>
            <person name="Mori H."/>
        </authorList>
    </citation>
    <scope>NUCLEOTIDE SEQUENCE [LARGE SCALE GENOMIC DNA]</scope>
    <source>
        <strain evidence="3">JCM 30884</strain>
    </source>
</reference>
<organism evidence="2 3">
    <name type="scientific">Amedibacterium intestinale</name>
    <dbReference type="NCBI Taxonomy" id="2583452"/>
    <lineage>
        <taxon>Bacteria</taxon>
        <taxon>Bacillati</taxon>
        <taxon>Bacillota</taxon>
        <taxon>Erysipelotrichia</taxon>
        <taxon>Erysipelotrichales</taxon>
        <taxon>Erysipelotrichaceae</taxon>
        <taxon>Amedibacterium</taxon>
    </lineage>
</organism>
<dbReference type="Proteomes" id="UP000464754">
    <property type="component" value="Chromosome"/>
</dbReference>
<evidence type="ECO:0000313" key="2">
    <source>
        <dbReference type="EMBL" id="BBK21462.1"/>
    </source>
</evidence>
<feature type="transmembrane region" description="Helical" evidence="1">
    <location>
        <begin position="80"/>
        <end position="100"/>
    </location>
</feature>
<keyword evidence="1" id="KW-1133">Transmembrane helix</keyword>
<feature type="transmembrane region" description="Helical" evidence="1">
    <location>
        <begin position="6"/>
        <end position="25"/>
    </location>
</feature>
<gene>
    <name evidence="2" type="ORF">Aargi30884_03650</name>
</gene>
<name>A0A6N4TH91_9FIRM</name>